<name>A0A1I9GBV9_BRUMA</name>
<organism evidence="2">
    <name type="scientific">Brugia malayi</name>
    <name type="common">Filarial nematode worm</name>
    <dbReference type="NCBI Taxonomy" id="6279"/>
    <lineage>
        <taxon>Eukaryota</taxon>
        <taxon>Metazoa</taxon>
        <taxon>Ecdysozoa</taxon>
        <taxon>Nematoda</taxon>
        <taxon>Chromadorea</taxon>
        <taxon>Rhabditida</taxon>
        <taxon>Spirurina</taxon>
        <taxon>Spiruromorpha</taxon>
        <taxon>Filarioidea</taxon>
        <taxon>Onchocercidae</taxon>
        <taxon>Brugia</taxon>
    </lineage>
</organism>
<reference evidence="2" key="2">
    <citation type="submission" date="2012-12" db="EMBL/GenBank/DDBJ databases">
        <authorList>
            <consortium name="WormBase Consortium"/>
            <person name="Ghedin E."/>
            <person name="Paulini M."/>
        </authorList>
    </citation>
    <scope>NUCLEOTIDE SEQUENCE</scope>
    <source>
        <strain evidence="2">FR3</strain>
    </source>
</reference>
<protein>
    <submittedName>
        <fullName evidence="2">Bm89</fullName>
    </submittedName>
</protein>
<reference evidence="2" key="1">
    <citation type="journal article" date="2007" name="Science">
        <title>Draft genome of the filarial nematode parasite Brugia malayi.</title>
        <authorList>
            <person name="Ghedin E."/>
            <person name="Wang S."/>
            <person name="Spiro D."/>
            <person name="Caler E."/>
            <person name="Zhao Q."/>
            <person name="Crabtree J."/>
            <person name="Allen J.E."/>
            <person name="Delcher A.L."/>
            <person name="Guiliano D.B."/>
            <person name="Miranda-Saavedra D."/>
            <person name="Angiuoli S.V."/>
            <person name="Creasy T."/>
            <person name="Amedeo P."/>
            <person name="Haas B."/>
            <person name="El-Sayed N.M."/>
            <person name="Wortman J.R."/>
            <person name="Feldblyum T."/>
            <person name="Tallon L."/>
            <person name="Schatz M."/>
            <person name="Shumway M."/>
            <person name="Koo H."/>
            <person name="Salzberg S.L."/>
            <person name="Schobel S."/>
            <person name="Pertea M."/>
            <person name="Pop M."/>
            <person name="White O."/>
            <person name="Barton G.J."/>
            <person name="Carlow C.K."/>
            <person name="Crawford M.J."/>
            <person name="Daub J."/>
            <person name="Dimmic M.W."/>
            <person name="Estes C.F."/>
            <person name="Foster J.M."/>
            <person name="Ganatra M."/>
            <person name="Gregory W.F."/>
            <person name="Johnson N.M."/>
            <person name="Jin J."/>
            <person name="Komuniecki R."/>
            <person name="Korf I."/>
            <person name="Kumar S."/>
            <person name="Laney S."/>
            <person name="Li B.W."/>
            <person name="Li W."/>
            <person name="Lindblom T.H."/>
            <person name="Lustigman S."/>
            <person name="Ma D."/>
            <person name="Maina C.V."/>
            <person name="Martin D.M."/>
            <person name="McCarter J.P."/>
            <person name="McReynolds L."/>
            <person name="Mitreva M."/>
            <person name="Nutman T.B."/>
            <person name="Parkinson J."/>
            <person name="Peregrin-Alvarez J.M."/>
            <person name="Poole C."/>
            <person name="Ren Q."/>
            <person name="Saunders L."/>
            <person name="Sluder A.E."/>
            <person name="Smith K."/>
            <person name="Stanke M."/>
            <person name="Unnasch T.R."/>
            <person name="Ware J."/>
            <person name="Wei A.D."/>
            <person name="Weil G."/>
            <person name="Williams D.J."/>
            <person name="Zhang Y."/>
            <person name="Williams S.A."/>
            <person name="Fraser-Liggett C."/>
            <person name="Slatko B."/>
            <person name="Blaxter M.L."/>
            <person name="Scott A.L."/>
        </authorList>
    </citation>
    <scope>NUCLEOTIDE SEQUENCE</scope>
    <source>
        <strain evidence="2">FR3</strain>
    </source>
</reference>
<sequence>MEIVEKCYDFKIEREWMSVREKEREREREGEGEGGKKVALTTF</sequence>
<dbReference type="EMBL" id="LN855489">
    <property type="protein sequence ID" value="CRZ22094.1"/>
    <property type="molecule type" value="Genomic_DNA"/>
</dbReference>
<feature type="region of interest" description="Disordered" evidence="1">
    <location>
        <begin position="22"/>
        <end position="43"/>
    </location>
</feature>
<accession>A0A1I9GBV9</accession>
<dbReference type="AlphaFoldDB" id="A0A1I9GBV9"/>
<feature type="compositionally biased region" description="Basic and acidic residues" evidence="1">
    <location>
        <begin position="22"/>
        <end position="36"/>
    </location>
</feature>
<evidence type="ECO:0000256" key="1">
    <source>
        <dbReference type="SAM" id="MobiDB-lite"/>
    </source>
</evidence>
<evidence type="ECO:0000313" key="2">
    <source>
        <dbReference type="EMBL" id="CRZ22094.1"/>
    </source>
</evidence>
<proteinExistence type="predicted"/>
<gene>
    <name evidence="2" type="primary">Bm89</name>
    <name evidence="2" type="ORF">BM_Bm89</name>
</gene>